<dbReference type="InterPro" id="IPR038770">
    <property type="entry name" value="Na+/solute_symporter_sf"/>
</dbReference>
<dbReference type="GO" id="GO:0015297">
    <property type="term" value="F:antiporter activity"/>
    <property type="evidence" value="ECO:0007669"/>
    <property type="project" value="InterPro"/>
</dbReference>
<proteinExistence type="inferred from homology"/>
<dbReference type="GO" id="GO:0005886">
    <property type="term" value="C:plasma membrane"/>
    <property type="evidence" value="ECO:0007669"/>
    <property type="project" value="UniProtKB-SubCell"/>
</dbReference>
<evidence type="ECO:0000313" key="10">
    <source>
        <dbReference type="Proteomes" id="UP000324282"/>
    </source>
</evidence>
<comment type="caution">
    <text evidence="9">The sequence shown here is derived from an EMBL/GenBank/DDBJ whole genome shotgun (WGS) entry which is preliminary data.</text>
</comment>
<evidence type="ECO:0000256" key="3">
    <source>
        <dbReference type="ARBA" id="ARBA00022448"/>
    </source>
</evidence>
<feature type="transmembrane region" description="Helical" evidence="8">
    <location>
        <begin position="105"/>
        <end position="127"/>
    </location>
</feature>
<accession>A0A5S5B6I7</accession>
<keyword evidence="5 8" id="KW-0812">Transmembrane</keyword>
<keyword evidence="3" id="KW-0813">Transport</keyword>
<evidence type="ECO:0000256" key="4">
    <source>
        <dbReference type="ARBA" id="ARBA00022475"/>
    </source>
</evidence>
<dbReference type="GO" id="GO:0015104">
    <property type="term" value="F:antimonite transmembrane transporter activity"/>
    <property type="evidence" value="ECO:0007669"/>
    <property type="project" value="TreeGrafter"/>
</dbReference>
<dbReference type="EMBL" id="VNHQ01000014">
    <property type="protein sequence ID" value="TYP62524.1"/>
    <property type="molecule type" value="Genomic_DNA"/>
</dbReference>
<organism evidence="9 10">
    <name type="scientific">Stutzerimonas stutzeri</name>
    <name type="common">Pseudomonas stutzeri</name>
    <dbReference type="NCBI Taxonomy" id="316"/>
    <lineage>
        <taxon>Bacteria</taxon>
        <taxon>Pseudomonadati</taxon>
        <taxon>Pseudomonadota</taxon>
        <taxon>Gammaproteobacteria</taxon>
        <taxon>Pseudomonadales</taxon>
        <taxon>Pseudomonadaceae</taxon>
        <taxon>Stutzerimonas</taxon>
    </lineage>
</organism>
<reference evidence="9 10" key="1">
    <citation type="submission" date="2019-07" db="EMBL/GenBank/DDBJ databases">
        <title>Deep subsurface shale carbon reservoir microbial communities from Ohio and West Virginia, USA.</title>
        <authorList>
            <person name="Wrighton K."/>
        </authorList>
    </citation>
    <scope>NUCLEOTIDE SEQUENCE [LARGE SCALE GENOMIC DNA]</scope>
    <source>
        <strain evidence="9 10">NP_8Ht</strain>
    </source>
</reference>
<feature type="transmembrane region" description="Helical" evidence="8">
    <location>
        <begin position="174"/>
        <end position="193"/>
    </location>
</feature>
<evidence type="ECO:0000256" key="6">
    <source>
        <dbReference type="ARBA" id="ARBA00022989"/>
    </source>
</evidence>
<gene>
    <name evidence="9" type="ORF">A9A72_1241282</name>
</gene>
<dbReference type="Proteomes" id="UP000324282">
    <property type="component" value="Unassembled WGS sequence"/>
</dbReference>
<keyword evidence="7 8" id="KW-0472">Membrane</keyword>
<feature type="transmembrane region" description="Helical" evidence="8">
    <location>
        <begin position="77"/>
        <end position="99"/>
    </location>
</feature>
<dbReference type="GO" id="GO:0015105">
    <property type="term" value="F:arsenite transmembrane transporter activity"/>
    <property type="evidence" value="ECO:0007669"/>
    <property type="project" value="TreeGrafter"/>
</dbReference>
<comment type="subcellular location">
    <subcellularLocation>
        <location evidence="1">Cell membrane</location>
        <topology evidence="1">Multi-pass membrane protein</topology>
    </subcellularLocation>
</comment>
<evidence type="ECO:0000256" key="1">
    <source>
        <dbReference type="ARBA" id="ARBA00004651"/>
    </source>
</evidence>
<comment type="similarity">
    <text evidence="2">Belongs to the arsenical resistance-3 (ACR3) (TC 2.A.59) family.</text>
</comment>
<dbReference type="InterPro" id="IPR004706">
    <property type="entry name" value="Arsenical-R_Acr3"/>
</dbReference>
<dbReference type="AlphaFoldDB" id="A0A5S5B6I7"/>
<keyword evidence="4" id="KW-1003">Cell membrane</keyword>
<evidence type="ECO:0000313" key="9">
    <source>
        <dbReference type="EMBL" id="TYP62524.1"/>
    </source>
</evidence>
<name>A0A5S5B6I7_STUST</name>
<dbReference type="InterPro" id="IPR002657">
    <property type="entry name" value="BilAc:Na_symport/Acr3"/>
</dbReference>
<evidence type="ECO:0000256" key="5">
    <source>
        <dbReference type="ARBA" id="ARBA00022692"/>
    </source>
</evidence>
<keyword evidence="6 8" id="KW-1133">Transmembrane helix</keyword>
<dbReference type="Pfam" id="PF01758">
    <property type="entry name" value="SBF"/>
    <property type="match status" value="1"/>
</dbReference>
<feature type="transmembrane region" description="Helical" evidence="8">
    <location>
        <begin position="134"/>
        <end position="154"/>
    </location>
</feature>
<dbReference type="Gene3D" id="1.20.1530.20">
    <property type="match status" value="1"/>
</dbReference>
<feature type="transmembrane region" description="Helical" evidence="8">
    <location>
        <begin position="235"/>
        <end position="256"/>
    </location>
</feature>
<sequence>MRNKGRYQMSRDWLEEHQIAFYFAAVVAAAIAGLSSAQFTGLTAMAITPAIAVLMYAMFLQIPFLELREAFANRRFVGALLLANFLLVPLMVWLVTWPLSSNKALLVGALLVLLTPCIDYVVVFTHLGKGDSRLVLAATPLLLLLQLLLLPLYLRLILGPEAGTVIELWPFAEAFLLLIVLPLVAAVLTEFGGRRSLLLRAWSAGWAWLPVPAMALVLIVVVGSQIAAVVYQLDILAPLLPVYGAFLLLAPALGVLSSRLFGLEASAARAVAFSSGTRNSLVVLPLALALPESIRALAAAAVITQTLVELIGELIYLRAIPAMVRNS</sequence>
<feature type="transmembrane region" description="Helical" evidence="8">
    <location>
        <begin position="20"/>
        <end position="39"/>
    </location>
</feature>
<dbReference type="PANTHER" id="PTHR43057:SF1">
    <property type="entry name" value="ARSENICAL-RESISTANCE PROTEIN 3"/>
    <property type="match status" value="1"/>
</dbReference>
<protein>
    <submittedName>
        <fullName evidence="9">ACR3 family arsenite efflux pump ArsB</fullName>
    </submittedName>
</protein>
<feature type="transmembrane region" description="Helical" evidence="8">
    <location>
        <begin position="205"/>
        <end position="229"/>
    </location>
</feature>
<evidence type="ECO:0000256" key="2">
    <source>
        <dbReference type="ARBA" id="ARBA00010110"/>
    </source>
</evidence>
<dbReference type="PANTHER" id="PTHR43057">
    <property type="entry name" value="ARSENITE EFFLUX TRANSPORTER"/>
    <property type="match status" value="1"/>
</dbReference>
<evidence type="ECO:0000256" key="7">
    <source>
        <dbReference type="ARBA" id="ARBA00023136"/>
    </source>
</evidence>
<feature type="transmembrane region" description="Helical" evidence="8">
    <location>
        <begin position="45"/>
        <end position="65"/>
    </location>
</feature>
<evidence type="ECO:0000256" key="8">
    <source>
        <dbReference type="SAM" id="Phobius"/>
    </source>
</evidence>